<feature type="domain" description="Ras-GEF" evidence="5">
    <location>
        <begin position="880"/>
        <end position="1105"/>
    </location>
</feature>
<evidence type="ECO:0000259" key="6">
    <source>
        <dbReference type="PROSITE" id="PS50212"/>
    </source>
</evidence>
<dbReference type="SUPFAM" id="SSF48366">
    <property type="entry name" value="Ras GEF"/>
    <property type="match status" value="1"/>
</dbReference>
<dbReference type="InterPro" id="IPR023578">
    <property type="entry name" value="Ras_GEF_dom_sf"/>
</dbReference>
<accession>A0A8S9X6S9</accession>
<dbReference type="GO" id="GO:0007265">
    <property type="term" value="P:Ras protein signal transduction"/>
    <property type="evidence" value="ECO:0007669"/>
    <property type="project" value="TreeGrafter"/>
</dbReference>
<dbReference type="EMBL" id="WIXP02000009">
    <property type="protein sequence ID" value="KAF6204702.1"/>
    <property type="molecule type" value="Genomic_DNA"/>
</dbReference>
<dbReference type="InterPro" id="IPR036964">
    <property type="entry name" value="RASGEF_cat_dom_sf"/>
</dbReference>
<dbReference type="Pfam" id="PF00617">
    <property type="entry name" value="RasGEF"/>
    <property type="match status" value="1"/>
</dbReference>
<feature type="region of interest" description="Disordered" evidence="4">
    <location>
        <begin position="519"/>
        <end position="545"/>
    </location>
</feature>
<dbReference type="InterPro" id="IPR000651">
    <property type="entry name" value="Ras-like_Gua-exchang_fac_N"/>
</dbReference>
<gene>
    <name evidence="7" type="ORF">GE061_018863</name>
</gene>
<dbReference type="GO" id="GO:0005085">
    <property type="term" value="F:guanyl-nucleotide exchange factor activity"/>
    <property type="evidence" value="ECO:0007669"/>
    <property type="project" value="UniProtKB-KW"/>
</dbReference>
<organism evidence="7 8">
    <name type="scientific">Apolygus lucorum</name>
    <name type="common">Small green plant bug</name>
    <name type="synonym">Lygocoris lucorum</name>
    <dbReference type="NCBI Taxonomy" id="248454"/>
    <lineage>
        <taxon>Eukaryota</taxon>
        <taxon>Metazoa</taxon>
        <taxon>Ecdysozoa</taxon>
        <taxon>Arthropoda</taxon>
        <taxon>Hexapoda</taxon>
        <taxon>Insecta</taxon>
        <taxon>Pterygota</taxon>
        <taxon>Neoptera</taxon>
        <taxon>Paraneoptera</taxon>
        <taxon>Hemiptera</taxon>
        <taxon>Heteroptera</taxon>
        <taxon>Panheteroptera</taxon>
        <taxon>Cimicomorpha</taxon>
        <taxon>Miridae</taxon>
        <taxon>Mirini</taxon>
        <taxon>Apolygus</taxon>
    </lineage>
</organism>
<reference evidence="7" key="1">
    <citation type="journal article" date="2021" name="Mol. Ecol. Resour.">
        <title>Apolygus lucorum genome provides insights into omnivorousness and mesophyll feeding.</title>
        <authorList>
            <person name="Liu Y."/>
            <person name="Liu H."/>
            <person name="Wang H."/>
            <person name="Huang T."/>
            <person name="Liu B."/>
            <person name="Yang B."/>
            <person name="Yin L."/>
            <person name="Li B."/>
            <person name="Zhang Y."/>
            <person name="Zhang S."/>
            <person name="Jiang F."/>
            <person name="Zhang X."/>
            <person name="Ren Y."/>
            <person name="Wang B."/>
            <person name="Wang S."/>
            <person name="Lu Y."/>
            <person name="Wu K."/>
            <person name="Fan W."/>
            <person name="Wang G."/>
        </authorList>
    </citation>
    <scope>NUCLEOTIDE SEQUENCE</scope>
    <source>
        <strain evidence="7">12Hb</strain>
    </source>
</reference>
<feature type="region of interest" description="Disordered" evidence="4">
    <location>
        <begin position="1"/>
        <end position="23"/>
    </location>
</feature>
<protein>
    <recommendedName>
        <fullName evidence="2">CRK SH3-binding GNRP</fullName>
    </recommendedName>
</protein>
<dbReference type="OrthoDB" id="25179at2759"/>
<evidence type="ECO:0000313" key="8">
    <source>
        <dbReference type="Proteomes" id="UP000466442"/>
    </source>
</evidence>
<dbReference type="GO" id="GO:0005886">
    <property type="term" value="C:plasma membrane"/>
    <property type="evidence" value="ECO:0007669"/>
    <property type="project" value="TreeGrafter"/>
</dbReference>
<evidence type="ECO:0000256" key="3">
    <source>
        <dbReference type="PROSITE-ProRule" id="PRU00168"/>
    </source>
</evidence>
<feature type="region of interest" description="Disordered" evidence="4">
    <location>
        <begin position="81"/>
        <end position="121"/>
    </location>
</feature>
<dbReference type="PROSITE" id="PS50212">
    <property type="entry name" value="RASGEF_NTER"/>
    <property type="match status" value="1"/>
</dbReference>
<name>A0A8S9X6S9_APOLU</name>
<feature type="compositionally biased region" description="Pro residues" evidence="4">
    <location>
        <begin position="670"/>
        <end position="690"/>
    </location>
</feature>
<dbReference type="Gene3D" id="1.20.870.10">
    <property type="entry name" value="Son of sevenless (SoS) protein Chain: S domain 1"/>
    <property type="match status" value="1"/>
</dbReference>
<dbReference type="InterPro" id="IPR008937">
    <property type="entry name" value="Ras-like_GEF"/>
</dbReference>
<sequence>MFVLSRRTSRSGISEASSGAVDRPSPALAGFLALKILPVSFLPLLGRIVPLIYEGSGRAGNRLARRARSFKEDLLDILSQMRSPGGGSGGGGPGSPRPPRSPKPRNVSTSDVPSSDDRSPLADLDHHVKQVQLALKHFNDVVSRNKLEVLPGNGTIVLEYIATIQGVLKTYVFIDQSSALISATNQVYHSLTSLIKLCDDVLIAGDTNLSKQNVTDVLKQVDDAVQNLQKVVRAKINDDSLKNQSGDDKSQTSRRWESGPLRSSLPDISMVSSILVSDTVDSAPLPPAKPPLPSTKVWIGDSPPPLPPKKKSVGGVVTNAPSQSMERLSLRSDNSSMGSLDSMLNTSSKDEEELRAIWKDEDSAKQDLGGLGSLVNGSQTSSCWDNSSCSNTSDHTHLTESPDPPLGNNIGCINTVGVERASMSSGFVSLQHSSSSHQSSSYNYSSTTTAISSSVTSSPFCAVSEERRITSHSCSTFTSVSSETSMASLVQSPAERPGISIIAGSIEPVPPLPEKKRLIRRERQPSQYDNVPMLSSSPTDSKPPPLPLKKKHIMAYMEMFGNATQPNANDILRHSVHTYSILQAELQYQQASISSAHSCSFASHSSFSTSHHLNHEESALVDEFLNQGNERLSPELSSSPVPLVPPAIGSPGGVPPALPPKRSRVKSTASPPPPPPVAALPPPSPPPIINPTPTEECEVITNGTSPTLGEHLLYELDVSKHLVMMRPEDGEGVAIRGGHINALIINATKASKTDIIYQEAFLTTYRTFLSPLELVQKLCARQERFSGNIDPAKQRAAREAFSLLVRAVSDLTMSDLDEVIVKTLMKFVYLLISAGDLMMAKVLRVVVLDKYAMKQQYNASSTLLHHQNIYTRQSTLTEFKSEQVAEQMTLLDSELFMKIEIPEVLIWAQEQNEERSPNLTRFTEHFNKMSYWARSRILEQTDAKERERYVVKFIKIMKHLRKINNFNSYLALLSALDSAPIRRLEWQKHITEGLKEYCALIDSSSSFRAYRQALGETQPPCIPYIGLVLQDLTFVHIGNSDYLSEGVINFSKRWQQFNIVENMKRFKRGTYNFKKNERIIAFFSNFDDFLCEEAMWQISESIKPRGSKKTNQ</sequence>
<dbReference type="Gene3D" id="1.10.840.10">
    <property type="entry name" value="Ras guanine-nucleotide exchange factors catalytic domain"/>
    <property type="match status" value="1"/>
</dbReference>
<dbReference type="Proteomes" id="UP000466442">
    <property type="component" value="Linkage Group LG9"/>
</dbReference>
<evidence type="ECO:0000256" key="2">
    <source>
        <dbReference type="ARBA" id="ARBA00083313"/>
    </source>
</evidence>
<dbReference type="InterPro" id="IPR019804">
    <property type="entry name" value="Ras_G-nucl-exch_fac_CS"/>
</dbReference>
<feature type="domain" description="N-terminal Ras-GEF" evidence="6">
    <location>
        <begin position="731"/>
        <end position="851"/>
    </location>
</feature>
<dbReference type="PANTHER" id="PTHR23113">
    <property type="entry name" value="GUANINE NUCLEOTIDE EXCHANGE FACTOR"/>
    <property type="match status" value="1"/>
</dbReference>
<dbReference type="CDD" id="cd00155">
    <property type="entry name" value="RasGEF"/>
    <property type="match status" value="1"/>
</dbReference>
<dbReference type="PANTHER" id="PTHR23113:SF224">
    <property type="entry name" value="RAP GUANINE NUCLEOTIDE EXCHANGE FACTOR 1"/>
    <property type="match status" value="1"/>
</dbReference>
<evidence type="ECO:0000256" key="4">
    <source>
        <dbReference type="SAM" id="MobiDB-lite"/>
    </source>
</evidence>
<dbReference type="SMART" id="SM00229">
    <property type="entry name" value="RasGEFN"/>
    <property type="match status" value="1"/>
</dbReference>
<dbReference type="Pfam" id="PF00618">
    <property type="entry name" value="RasGEF_N"/>
    <property type="match status" value="1"/>
</dbReference>
<feature type="region of interest" description="Disordered" evidence="4">
    <location>
        <begin position="322"/>
        <end position="347"/>
    </location>
</feature>
<proteinExistence type="predicted"/>
<feature type="region of interest" description="Disordered" evidence="4">
    <location>
        <begin position="631"/>
        <end position="695"/>
    </location>
</feature>
<evidence type="ECO:0000259" key="5">
    <source>
        <dbReference type="PROSITE" id="PS50009"/>
    </source>
</evidence>
<dbReference type="InterPro" id="IPR001895">
    <property type="entry name" value="RASGEF_cat_dom"/>
</dbReference>
<feature type="compositionally biased region" description="Basic and acidic residues" evidence="4">
    <location>
        <begin position="239"/>
        <end position="257"/>
    </location>
</feature>
<feature type="region of interest" description="Disordered" evidence="4">
    <location>
        <begin position="239"/>
        <end position="262"/>
    </location>
</feature>
<dbReference type="PROSITE" id="PS00720">
    <property type="entry name" value="RASGEF"/>
    <property type="match status" value="1"/>
</dbReference>
<dbReference type="AlphaFoldDB" id="A0A8S9X6S9"/>
<keyword evidence="1 3" id="KW-0344">Guanine-nucleotide releasing factor</keyword>
<dbReference type="SMART" id="SM00147">
    <property type="entry name" value="RasGEF"/>
    <property type="match status" value="1"/>
</dbReference>
<dbReference type="FunFam" id="1.10.840.10:FF:000009">
    <property type="entry name" value="rap guanine nucleotide exchange factor 1"/>
    <property type="match status" value="1"/>
</dbReference>
<evidence type="ECO:0000256" key="1">
    <source>
        <dbReference type="ARBA" id="ARBA00022658"/>
    </source>
</evidence>
<feature type="compositionally biased region" description="Gly residues" evidence="4">
    <location>
        <begin position="84"/>
        <end position="94"/>
    </location>
</feature>
<comment type="caution">
    <text evidence="7">The sequence shown here is derived from an EMBL/GenBank/DDBJ whole genome shotgun (WGS) entry which is preliminary data.</text>
</comment>
<evidence type="ECO:0000313" key="7">
    <source>
        <dbReference type="EMBL" id="KAF6204702.1"/>
    </source>
</evidence>
<keyword evidence="8" id="KW-1185">Reference proteome</keyword>
<dbReference type="PROSITE" id="PS50009">
    <property type="entry name" value="RASGEF_CAT"/>
    <property type="match status" value="1"/>
</dbReference>
<feature type="region of interest" description="Disordered" evidence="4">
    <location>
        <begin position="387"/>
        <end position="407"/>
    </location>
</feature>